<comment type="caution">
    <text evidence="1">The sequence shown here is derived from an EMBL/GenBank/DDBJ whole genome shotgun (WGS) entry which is preliminary data.</text>
</comment>
<sequence>MEYLITPPEPTNWQINESDFSQQIQKKWSNIQISPTTNPDSYYAIECTIKVPGIGERLDVALHRDGQGISLDGYLEDCARFAIWFRSLVPPTQQLVFYDREYNSHIELRAETTESDIIQPFLALT</sequence>
<dbReference type="RefSeq" id="WP_254011128.1">
    <property type="nucleotide sequence ID" value="NZ_JAMZMM010000049.1"/>
</dbReference>
<dbReference type="EMBL" id="JAMZMM010000049">
    <property type="protein sequence ID" value="MCP2728332.1"/>
    <property type="molecule type" value="Genomic_DNA"/>
</dbReference>
<protein>
    <submittedName>
        <fullName evidence="1">Uncharacterized protein</fullName>
    </submittedName>
</protein>
<gene>
    <name evidence="1" type="ORF">NJ959_07570</name>
</gene>
<organism evidence="1 2">
    <name type="scientific">Limnofasciculus baicalensis BBK-W-15</name>
    <dbReference type="NCBI Taxonomy" id="2699891"/>
    <lineage>
        <taxon>Bacteria</taxon>
        <taxon>Bacillati</taxon>
        <taxon>Cyanobacteriota</taxon>
        <taxon>Cyanophyceae</taxon>
        <taxon>Coleofasciculales</taxon>
        <taxon>Coleofasciculaceae</taxon>
        <taxon>Limnofasciculus</taxon>
        <taxon>Limnofasciculus baicalensis</taxon>
    </lineage>
</organism>
<evidence type="ECO:0000313" key="1">
    <source>
        <dbReference type="EMBL" id="MCP2728332.1"/>
    </source>
</evidence>
<evidence type="ECO:0000313" key="2">
    <source>
        <dbReference type="Proteomes" id="UP001204953"/>
    </source>
</evidence>
<proteinExistence type="predicted"/>
<reference evidence="1" key="1">
    <citation type="submission" date="2022-06" db="EMBL/GenBank/DDBJ databases">
        <title>New cyanobacteria of genus Symplocastrum in benthos of Lake Baikal.</title>
        <authorList>
            <person name="Sorokovikova E."/>
            <person name="Tikhonova I."/>
            <person name="Krasnopeev A."/>
            <person name="Evseev P."/>
            <person name="Gladkikh A."/>
            <person name="Belykh O."/>
        </authorList>
    </citation>
    <scope>NUCLEOTIDE SEQUENCE</scope>
    <source>
        <strain evidence="1">BBK-W-15</strain>
    </source>
</reference>
<dbReference type="AlphaFoldDB" id="A0AAE3GTM8"/>
<accession>A0AAE3GTM8</accession>
<name>A0AAE3GTM8_9CYAN</name>
<dbReference type="Proteomes" id="UP001204953">
    <property type="component" value="Unassembled WGS sequence"/>
</dbReference>
<keyword evidence="2" id="KW-1185">Reference proteome</keyword>